<evidence type="ECO:0000313" key="1">
    <source>
        <dbReference type="EMBL" id="MPC16247.1"/>
    </source>
</evidence>
<evidence type="ECO:0000313" key="2">
    <source>
        <dbReference type="Proteomes" id="UP000324222"/>
    </source>
</evidence>
<dbReference type="EMBL" id="VSRR010000490">
    <property type="protein sequence ID" value="MPC16247.1"/>
    <property type="molecule type" value="Genomic_DNA"/>
</dbReference>
<comment type="caution">
    <text evidence="1">The sequence shown here is derived from an EMBL/GenBank/DDBJ whole genome shotgun (WGS) entry which is preliminary data.</text>
</comment>
<accession>A0A5B7D2G6</accession>
<protein>
    <submittedName>
        <fullName evidence="1">Uncharacterized protein</fullName>
    </submittedName>
</protein>
<proteinExistence type="predicted"/>
<dbReference type="AlphaFoldDB" id="A0A5B7D2G6"/>
<sequence length="157" mass="17449">MHPGTEEIKINNIAYHGALGVHLQVLLDELTRIRRHIFPRTRRGLTHHSDISMVDVLRVAVIEENQVPMECNGWDLCHNPHIKGPRDCCVLGVIVFVLGNDASADRDTGGTGLVVRQLPARYDPRKTSSLGVAVVADSDGFKRVNMRLKLQVARSID</sequence>
<dbReference type="Proteomes" id="UP000324222">
    <property type="component" value="Unassembled WGS sequence"/>
</dbReference>
<gene>
    <name evidence="1" type="ORF">E2C01_009067</name>
</gene>
<name>A0A5B7D2G6_PORTR</name>
<reference evidence="1 2" key="1">
    <citation type="submission" date="2019-05" db="EMBL/GenBank/DDBJ databases">
        <title>Another draft genome of Portunus trituberculatus and its Hox gene families provides insights of decapod evolution.</title>
        <authorList>
            <person name="Jeong J.-H."/>
            <person name="Song I."/>
            <person name="Kim S."/>
            <person name="Choi T."/>
            <person name="Kim D."/>
            <person name="Ryu S."/>
            <person name="Kim W."/>
        </authorList>
    </citation>
    <scope>NUCLEOTIDE SEQUENCE [LARGE SCALE GENOMIC DNA]</scope>
    <source>
        <tissue evidence="1">Muscle</tissue>
    </source>
</reference>
<organism evidence="1 2">
    <name type="scientific">Portunus trituberculatus</name>
    <name type="common">Swimming crab</name>
    <name type="synonym">Neptunus trituberculatus</name>
    <dbReference type="NCBI Taxonomy" id="210409"/>
    <lineage>
        <taxon>Eukaryota</taxon>
        <taxon>Metazoa</taxon>
        <taxon>Ecdysozoa</taxon>
        <taxon>Arthropoda</taxon>
        <taxon>Crustacea</taxon>
        <taxon>Multicrustacea</taxon>
        <taxon>Malacostraca</taxon>
        <taxon>Eumalacostraca</taxon>
        <taxon>Eucarida</taxon>
        <taxon>Decapoda</taxon>
        <taxon>Pleocyemata</taxon>
        <taxon>Brachyura</taxon>
        <taxon>Eubrachyura</taxon>
        <taxon>Portunoidea</taxon>
        <taxon>Portunidae</taxon>
        <taxon>Portuninae</taxon>
        <taxon>Portunus</taxon>
    </lineage>
</organism>
<keyword evidence="2" id="KW-1185">Reference proteome</keyword>